<reference evidence="1" key="1">
    <citation type="journal article" date="2023" name="Front. Mar. Sci.">
        <title>A new Merluccius polli reference genome to investigate the effects of global change in West African waters.</title>
        <authorList>
            <person name="Mateo J.L."/>
            <person name="Blanco-Fernandez C."/>
            <person name="Garcia-Vazquez E."/>
            <person name="Machado-Schiaffino G."/>
        </authorList>
    </citation>
    <scope>NUCLEOTIDE SEQUENCE</scope>
    <source>
        <strain evidence="1">C29</strain>
        <tissue evidence="1">Fin</tissue>
    </source>
</reference>
<keyword evidence="2" id="KW-1185">Reference proteome</keyword>
<organism evidence="1 2">
    <name type="scientific">Merluccius polli</name>
    <name type="common">Benguela hake</name>
    <name type="synonym">Merluccius cadenati</name>
    <dbReference type="NCBI Taxonomy" id="89951"/>
    <lineage>
        <taxon>Eukaryota</taxon>
        <taxon>Metazoa</taxon>
        <taxon>Chordata</taxon>
        <taxon>Craniata</taxon>
        <taxon>Vertebrata</taxon>
        <taxon>Euteleostomi</taxon>
        <taxon>Actinopterygii</taxon>
        <taxon>Neopterygii</taxon>
        <taxon>Teleostei</taxon>
        <taxon>Neoteleostei</taxon>
        <taxon>Acanthomorphata</taxon>
        <taxon>Zeiogadaria</taxon>
        <taxon>Gadariae</taxon>
        <taxon>Gadiformes</taxon>
        <taxon>Gadoidei</taxon>
        <taxon>Merlucciidae</taxon>
        <taxon>Merluccius</taxon>
    </lineage>
</organism>
<dbReference type="Proteomes" id="UP001174136">
    <property type="component" value="Unassembled WGS sequence"/>
</dbReference>
<evidence type="ECO:0000313" key="2">
    <source>
        <dbReference type="Proteomes" id="UP001174136"/>
    </source>
</evidence>
<gene>
    <name evidence="1" type="ORF">N1851_028000</name>
</gene>
<name>A0AA47NRW1_MERPO</name>
<comment type="caution">
    <text evidence="1">The sequence shown here is derived from an EMBL/GenBank/DDBJ whole genome shotgun (WGS) entry which is preliminary data.</text>
</comment>
<proteinExistence type="predicted"/>
<dbReference type="EMBL" id="JAOPHQ010005234">
    <property type="protein sequence ID" value="KAK0136101.1"/>
    <property type="molecule type" value="Genomic_DNA"/>
</dbReference>
<sequence length="101" mass="11290">MKRKEKLTIWIGVQKWMGNNDQDEQRCDESLESHHLIIGPDDNMSQKASSKVFSKATSKASSASSACLKVKAECAALRAKAQALEMKHALDMEEAQRKARK</sequence>
<evidence type="ECO:0000313" key="1">
    <source>
        <dbReference type="EMBL" id="KAK0136101.1"/>
    </source>
</evidence>
<accession>A0AA47NRW1</accession>
<protein>
    <submittedName>
        <fullName evidence="1">Uncharacterized protein</fullName>
    </submittedName>
</protein>
<dbReference type="AlphaFoldDB" id="A0AA47NRW1"/>